<sequence>MPNSPALEPDFLRAFLAAFGLGLSLIVAIGAQNAFVLRQGLRQEHVTAVVLICGVSDAVLITAGVLGFGTLAARLPWLEPAMRYGGAGFLLVYGALTLRSAWRGGQVLDQARGGGEGLGRVVATCLALTWGNPHVYLDTMALMGAVSAPYENKQGFILGGATASMLFFAALGYGAGLLRPVFARPVAWRILDLVIALVMFAIAYTLVAR</sequence>
<dbReference type="PANTHER" id="PTHR30086:SF20">
    <property type="entry name" value="ARGININE EXPORTER PROTEIN ARGO-RELATED"/>
    <property type="match status" value="1"/>
</dbReference>
<evidence type="ECO:0000256" key="1">
    <source>
        <dbReference type="ARBA" id="ARBA00004651"/>
    </source>
</evidence>
<reference evidence="7 8" key="1">
    <citation type="journal article" date="2015" name="Antonie Van Leeuwenhoek">
        <title>Pseudooceanicola atlanticus gen. nov. sp. nov., isolated from surface seawater of the Atlantic Ocean and reclassification of Oceanicola batsensis, Oceanicola marinus, Oceanicola nitratireducens, Oceanicola nanhaiensis, Oceanicola antarcticus and Oceanicola flagellatus, as Pseudooceanicola batsensis comb. nov., Pseudooceanicola marinus comb. nov., Pseudooceanicola nitratireducens comb. nov., Pseudooceanicola nanhaiensis comb. nov., Pseudooceanicola antarcticus comb. nov., and Pseudooceanicola flagellatus comb. nov.</title>
        <authorList>
            <person name="Lai Q."/>
            <person name="Li G."/>
            <person name="Liu X."/>
            <person name="Du Y."/>
            <person name="Sun F."/>
            <person name="Shao Z."/>
        </authorList>
    </citation>
    <scope>NUCLEOTIDE SEQUENCE [LARGE SCALE GENOMIC DNA]</scope>
    <source>
        <strain evidence="7 8">22II-s11g</strain>
    </source>
</reference>
<feature type="transmembrane region" description="Helical" evidence="6">
    <location>
        <begin position="156"/>
        <end position="178"/>
    </location>
</feature>
<dbReference type="eggNOG" id="COG1279">
    <property type="taxonomic scope" value="Bacteria"/>
</dbReference>
<evidence type="ECO:0000256" key="2">
    <source>
        <dbReference type="ARBA" id="ARBA00022475"/>
    </source>
</evidence>
<organism evidence="7 8">
    <name type="scientific">Pseudooceanicola atlanticus</name>
    <dbReference type="NCBI Taxonomy" id="1461694"/>
    <lineage>
        <taxon>Bacteria</taxon>
        <taxon>Pseudomonadati</taxon>
        <taxon>Pseudomonadota</taxon>
        <taxon>Alphaproteobacteria</taxon>
        <taxon>Rhodobacterales</taxon>
        <taxon>Paracoccaceae</taxon>
        <taxon>Pseudooceanicola</taxon>
    </lineage>
</organism>
<keyword evidence="3 6" id="KW-0812">Transmembrane</keyword>
<name>A0A0A0EGW4_9RHOB</name>
<proteinExistence type="predicted"/>
<dbReference type="STRING" id="1461694.ATO9_05970"/>
<protein>
    <submittedName>
        <fullName evidence="7">Amino acid transporter</fullName>
    </submittedName>
</protein>
<feature type="transmembrane region" description="Helical" evidence="6">
    <location>
        <begin position="12"/>
        <end position="36"/>
    </location>
</feature>
<dbReference type="GO" id="GO:0015171">
    <property type="term" value="F:amino acid transmembrane transporter activity"/>
    <property type="evidence" value="ECO:0007669"/>
    <property type="project" value="TreeGrafter"/>
</dbReference>
<gene>
    <name evidence="7" type="ORF">ATO9_05970</name>
</gene>
<evidence type="ECO:0000313" key="8">
    <source>
        <dbReference type="Proteomes" id="UP000030004"/>
    </source>
</evidence>
<feature type="transmembrane region" description="Helical" evidence="6">
    <location>
        <begin position="48"/>
        <end position="69"/>
    </location>
</feature>
<accession>A0A0A0EGW4</accession>
<keyword evidence="8" id="KW-1185">Reference proteome</keyword>
<keyword evidence="5 6" id="KW-0472">Membrane</keyword>
<feature type="transmembrane region" description="Helical" evidence="6">
    <location>
        <begin position="190"/>
        <end position="207"/>
    </location>
</feature>
<evidence type="ECO:0000256" key="4">
    <source>
        <dbReference type="ARBA" id="ARBA00022989"/>
    </source>
</evidence>
<dbReference type="Pfam" id="PF01810">
    <property type="entry name" value="LysE"/>
    <property type="match status" value="1"/>
</dbReference>
<keyword evidence="2" id="KW-1003">Cell membrane</keyword>
<keyword evidence="4 6" id="KW-1133">Transmembrane helix</keyword>
<evidence type="ECO:0000313" key="7">
    <source>
        <dbReference type="EMBL" id="KGM49565.1"/>
    </source>
</evidence>
<dbReference type="OrthoDB" id="5638726at2"/>
<comment type="caution">
    <text evidence="7">The sequence shown here is derived from an EMBL/GenBank/DDBJ whole genome shotgun (WGS) entry which is preliminary data.</text>
</comment>
<dbReference type="Proteomes" id="UP000030004">
    <property type="component" value="Unassembled WGS sequence"/>
</dbReference>
<feature type="transmembrane region" description="Helical" evidence="6">
    <location>
        <begin position="118"/>
        <end position="136"/>
    </location>
</feature>
<dbReference type="InterPro" id="IPR001123">
    <property type="entry name" value="LeuE-type"/>
</dbReference>
<evidence type="ECO:0000256" key="3">
    <source>
        <dbReference type="ARBA" id="ARBA00022692"/>
    </source>
</evidence>
<feature type="transmembrane region" description="Helical" evidence="6">
    <location>
        <begin position="81"/>
        <end position="98"/>
    </location>
</feature>
<dbReference type="AlphaFoldDB" id="A0A0A0EGW4"/>
<dbReference type="RefSeq" id="WP_043746639.1">
    <property type="nucleotide sequence ID" value="NZ_AQQX01000002.1"/>
</dbReference>
<evidence type="ECO:0000256" key="6">
    <source>
        <dbReference type="SAM" id="Phobius"/>
    </source>
</evidence>
<dbReference type="EMBL" id="AQQX01000002">
    <property type="protein sequence ID" value="KGM49565.1"/>
    <property type="molecule type" value="Genomic_DNA"/>
</dbReference>
<dbReference type="PANTHER" id="PTHR30086">
    <property type="entry name" value="ARGININE EXPORTER PROTEIN ARGO"/>
    <property type="match status" value="1"/>
</dbReference>
<comment type="subcellular location">
    <subcellularLocation>
        <location evidence="1">Cell membrane</location>
        <topology evidence="1">Multi-pass membrane protein</topology>
    </subcellularLocation>
</comment>
<dbReference type="GO" id="GO:0005886">
    <property type="term" value="C:plasma membrane"/>
    <property type="evidence" value="ECO:0007669"/>
    <property type="project" value="UniProtKB-SubCell"/>
</dbReference>
<evidence type="ECO:0000256" key="5">
    <source>
        <dbReference type="ARBA" id="ARBA00023136"/>
    </source>
</evidence>